<proteinExistence type="predicted"/>
<dbReference type="AlphaFoldDB" id="A0AB40C258"/>
<dbReference type="Proteomes" id="UP001515500">
    <property type="component" value="Chromosome 9"/>
</dbReference>
<dbReference type="RefSeq" id="XP_039132689.1">
    <property type="nucleotide sequence ID" value="XM_039276755.1"/>
</dbReference>
<name>A0AB40C258_DIOCR</name>
<keyword evidence="1" id="KW-1185">Reference proteome</keyword>
<evidence type="ECO:0000313" key="1">
    <source>
        <dbReference type="Proteomes" id="UP001515500"/>
    </source>
</evidence>
<dbReference type="PANTHER" id="PTHR33320">
    <property type="entry name" value="METHIONYL-TRNA SYNTHETASE"/>
    <property type="match status" value="1"/>
</dbReference>
<protein>
    <submittedName>
        <fullName evidence="2">Uncharacterized protein LOC120269422</fullName>
    </submittedName>
</protein>
<reference evidence="2" key="1">
    <citation type="submission" date="2025-08" db="UniProtKB">
        <authorList>
            <consortium name="RefSeq"/>
        </authorList>
    </citation>
    <scope>IDENTIFICATION</scope>
</reference>
<accession>A0AB40C258</accession>
<dbReference type="PANTHER" id="PTHR33320:SF30">
    <property type="entry name" value="OS04G0606200 PROTEIN"/>
    <property type="match status" value="1"/>
</dbReference>
<sequence length="67" mass="7663">MCLVFLCEEEERVLGSQEAPGKCPYCGGMVMATDFESTRRLCCLPICIKNKRKYSCTNCSRRLETYP</sequence>
<evidence type="ECO:0000313" key="2">
    <source>
        <dbReference type="RefSeq" id="XP_039132689.1"/>
    </source>
</evidence>
<gene>
    <name evidence="2" type="primary">LOC120269422</name>
</gene>
<dbReference type="GeneID" id="120269422"/>
<organism evidence="1 2">
    <name type="scientific">Dioscorea cayennensis subsp. rotundata</name>
    <name type="common">White Guinea yam</name>
    <name type="synonym">Dioscorea rotundata</name>
    <dbReference type="NCBI Taxonomy" id="55577"/>
    <lineage>
        <taxon>Eukaryota</taxon>
        <taxon>Viridiplantae</taxon>
        <taxon>Streptophyta</taxon>
        <taxon>Embryophyta</taxon>
        <taxon>Tracheophyta</taxon>
        <taxon>Spermatophyta</taxon>
        <taxon>Magnoliopsida</taxon>
        <taxon>Liliopsida</taxon>
        <taxon>Dioscoreales</taxon>
        <taxon>Dioscoreaceae</taxon>
        <taxon>Dioscorea</taxon>
    </lineage>
</organism>